<keyword evidence="3" id="KW-1185">Reference proteome</keyword>
<dbReference type="AlphaFoldDB" id="A0A2H3C5I7"/>
<accession>A0A2H3C5I7</accession>
<evidence type="ECO:0000313" key="2">
    <source>
        <dbReference type="EMBL" id="PBK71383.1"/>
    </source>
</evidence>
<name>A0A2H3C5I7_9AGAR</name>
<feature type="region of interest" description="Disordered" evidence="1">
    <location>
        <begin position="56"/>
        <end position="93"/>
    </location>
</feature>
<protein>
    <submittedName>
        <fullName evidence="2">Uncharacterized protein</fullName>
    </submittedName>
</protein>
<organism evidence="2 3">
    <name type="scientific">Armillaria solidipes</name>
    <dbReference type="NCBI Taxonomy" id="1076256"/>
    <lineage>
        <taxon>Eukaryota</taxon>
        <taxon>Fungi</taxon>
        <taxon>Dikarya</taxon>
        <taxon>Basidiomycota</taxon>
        <taxon>Agaricomycotina</taxon>
        <taxon>Agaricomycetes</taxon>
        <taxon>Agaricomycetidae</taxon>
        <taxon>Agaricales</taxon>
        <taxon>Marasmiineae</taxon>
        <taxon>Physalacriaceae</taxon>
        <taxon>Armillaria</taxon>
    </lineage>
</organism>
<dbReference type="Proteomes" id="UP000218334">
    <property type="component" value="Unassembled WGS sequence"/>
</dbReference>
<dbReference type="EMBL" id="KZ293424">
    <property type="protein sequence ID" value="PBK71383.1"/>
    <property type="molecule type" value="Genomic_DNA"/>
</dbReference>
<feature type="compositionally biased region" description="Polar residues" evidence="1">
    <location>
        <begin position="78"/>
        <end position="93"/>
    </location>
</feature>
<proteinExistence type="predicted"/>
<reference evidence="3" key="1">
    <citation type="journal article" date="2017" name="Nat. Ecol. Evol.">
        <title>Genome expansion and lineage-specific genetic innovations in the forest pathogenic fungi Armillaria.</title>
        <authorList>
            <person name="Sipos G."/>
            <person name="Prasanna A.N."/>
            <person name="Walter M.C."/>
            <person name="O'Connor E."/>
            <person name="Balint B."/>
            <person name="Krizsan K."/>
            <person name="Kiss B."/>
            <person name="Hess J."/>
            <person name="Varga T."/>
            <person name="Slot J."/>
            <person name="Riley R."/>
            <person name="Boka B."/>
            <person name="Rigling D."/>
            <person name="Barry K."/>
            <person name="Lee J."/>
            <person name="Mihaltcheva S."/>
            <person name="LaButti K."/>
            <person name="Lipzen A."/>
            <person name="Waldron R."/>
            <person name="Moloney N.M."/>
            <person name="Sperisen C."/>
            <person name="Kredics L."/>
            <person name="Vagvoelgyi C."/>
            <person name="Patrignani A."/>
            <person name="Fitzpatrick D."/>
            <person name="Nagy I."/>
            <person name="Doyle S."/>
            <person name="Anderson J.B."/>
            <person name="Grigoriev I.V."/>
            <person name="Gueldener U."/>
            <person name="Muensterkoetter M."/>
            <person name="Nagy L.G."/>
        </authorList>
    </citation>
    <scope>NUCLEOTIDE SEQUENCE [LARGE SCALE GENOMIC DNA]</scope>
    <source>
        <strain evidence="3">28-4</strain>
    </source>
</reference>
<evidence type="ECO:0000256" key="1">
    <source>
        <dbReference type="SAM" id="MobiDB-lite"/>
    </source>
</evidence>
<gene>
    <name evidence="2" type="ORF">ARMSODRAFT_1032483</name>
</gene>
<evidence type="ECO:0000313" key="3">
    <source>
        <dbReference type="Proteomes" id="UP000218334"/>
    </source>
</evidence>
<sequence>MANPTTAKNNIDTSPECYWRKAAATVPTTPSIVPSITSQNMPLLQKVARTVDQIPCAMGTQGGGDGSIKSPSLPPSQARESVSSAPAPGNTNHSQNSMFFPGYAYCNTLNTTPIEISNKISIQELGVSSLGSITAIRDVLQASTRAKNKYQLGAEVTATLIDLCKMQLATLA</sequence>